<sequence length="170" mass="19059">MCSHLFSFSHSSALELGPLHVLSPHPTFWHARASLLKRINGPILCPVLSIRAHDYIFAGLLIYFSGKPHQHGDGTGVLLAHSTVIFSLHRWSFFFFFFWRLACVRSLSLPRTTSSTQKIEGTGFFYYAQTLVGVWGSWPIVQRRFGIRELLGTLASSQQGGGEISPRRIG</sequence>
<protein>
    <submittedName>
        <fullName evidence="1">Uncharacterized protein</fullName>
    </submittedName>
</protein>
<evidence type="ECO:0000313" key="1">
    <source>
        <dbReference type="EMBL" id="KAF2740432.1"/>
    </source>
</evidence>
<dbReference type="AlphaFoldDB" id="A0A9P4R7F6"/>
<evidence type="ECO:0000313" key="2">
    <source>
        <dbReference type="Proteomes" id="UP000799444"/>
    </source>
</evidence>
<name>A0A9P4R7F6_9PLEO</name>
<dbReference type="EMBL" id="ML996100">
    <property type="protein sequence ID" value="KAF2740432.1"/>
    <property type="molecule type" value="Genomic_DNA"/>
</dbReference>
<accession>A0A9P4R7F6</accession>
<gene>
    <name evidence="1" type="ORF">EJ04DRAFT_210747</name>
</gene>
<comment type="caution">
    <text evidence="1">The sequence shown here is derived from an EMBL/GenBank/DDBJ whole genome shotgun (WGS) entry which is preliminary data.</text>
</comment>
<dbReference type="Proteomes" id="UP000799444">
    <property type="component" value="Unassembled WGS sequence"/>
</dbReference>
<reference evidence="1" key="1">
    <citation type="journal article" date="2020" name="Stud. Mycol.">
        <title>101 Dothideomycetes genomes: a test case for predicting lifestyles and emergence of pathogens.</title>
        <authorList>
            <person name="Haridas S."/>
            <person name="Albert R."/>
            <person name="Binder M."/>
            <person name="Bloem J."/>
            <person name="Labutti K."/>
            <person name="Salamov A."/>
            <person name="Andreopoulos B."/>
            <person name="Baker S."/>
            <person name="Barry K."/>
            <person name="Bills G."/>
            <person name="Bluhm B."/>
            <person name="Cannon C."/>
            <person name="Castanera R."/>
            <person name="Culley D."/>
            <person name="Daum C."/>
            <person name="Ezra D."/>
            <person name="Gonzalez J."/>
            <person name="Henrissat B."/>
            <person name="Kuo A."/>
            <person name="Liang C."/>
            <person name="Lipzen A."/>
            <person name="Lutzoni F."/>
            <person name="Magnuson J."/>
            <person name="Mondo S."/>
            <person name="Nolan M."/>
            <person name="Ohm R."/>
            <person name="Pangilinan J."/>
            <person name="Park H.-J."/>
            <person name="Ramirez L."/>
            <person name="Alfaro M."/>
            <person name="Sun H."/>
            <person name="Tritt A."/>
            <person name="Yoshinaga Y."/>
            <person name="Zwiers L.-H."/>
            <person name="Turgeon B."/>
            <person name="Goodwin S."/>
            <person name="Spatafora J."/>
            <person name="Crous P."/>
            <person name="Grigoriev I."/>
        </authorList>
    </citation>
    <scope>NUCLEOTIDE SEQUENCE</scope>
    <source>
        <strain evidence="1">CBS 125425</strain>
    </source>
</reference>
<proteinExistence type="predicted"/>
<organism evidence="1 2">
    <name type="scientific">Polyplosphaeria fusca</name>
    <dbReference type="NCBI Taxonomy" id="682080"/>
    <lineage>
        <taxon>Eukaryota</taxon>
        <taxon>Fungi</taxon>
        <taxon>Dikarya</taxon>
        <taxon>Ascomycota</taxon>
        <taxon>Pezizomycotina</taxon>
        <taxon>Dothideomycetes</taxon>
        <taxon>Pleosporomycetidae</taxon>
        <taxon>Pleosporales</taxon>
        <taxon>Tetraplosphaeriaceae</taxon>
        <taxon>Polyplosphaeria</taxon>
    </lineage>
</organism>
<keyword evidence="2" id="KW-1185">Reference proteome</keyword>